<proteinExistence type="predicted"/>
<dbReference type="InterPro" id="IPR001789">
    <property type="entry name" value="Sig_transdc_resp-reg_receiver"/>
</dbReference>
<keyword evidence="1 2" id="KW-0597">Phosphoprotein</keyword>
<dbReference type="EMBL" id="QMIE01000002">
    <property type="protein sequence ID" value="TVM19346.1"/>
    <property type="molecule type" value="Genomic_DNA"/>
</dbReference>
<dbReference type="Gene3D" id="3.40.50.2300">
    <property type="match status" value="1"/>
</dbReference>
<evidence type="ECO:0000313" key="4">
    <source>
        <dbReference type="EMBL" id="TVM19346.1"/>
    </source>
</evidence>
<dbReference type="OrthoDB" id="9794815at2"/>
<dbReference type="GO" id="GO:0000160">
    <property type="term" value="P:phosphorelay signal transduction system"/>
    <property type="evidence" value="ECO:0007669"/>
    <property type="project" value="InterPro"/>
</dbReference>
<dbReference type="PANTHER" id="PTHR44591">
    <property type="entry name" value="STRESS RESPONSE REGULATOR PROTEIN 1"/>
    <property type="match status" value="1"/>
</dbReference>
<dbReference type="Proteomes" id="UP000448292">
    <property type="component" value="Unassembled WGS sequence"/>
</dbReference>
<evidence type="ECO:0000259" key="3">
    <source>
        <dbReference type="PROSITE" id="PS50110"/>
    </source>
</evidence>
<protein>
    <submittedName>
        <fullName evidence="4">Response regulator</fullName>
    </submittedName>
</protein>
<dbReference type="InterPro" id="IPR011006">
    <property type="entry name" value="CheY-like_superfamily"/>
</dbReference>
<dbReference type="PROSITE" id="PS50110">
    <property type="entry name" value="RESPONSE_REGULATORY"/>
    <property type="match status" value="1"/>
</dbReference>
<feature type="modified residue" description="4-aspartylphosphate" evidence="2">
    <location>
        <position position="52"/>
    </location>
</feature>
<sequence length="125" mass="13285">MAHILIVEDEPSVRAMLRESLAAEGHDVDEAANGREGLSAMEARPAEVVITDILMPEKEGLQFIKDLRQGYPDAKIVAISGGAPGLQSGCNLELASMFGAHVTCAKPVDIDALLMMIRSFVPASP</sequence>
<keyword evidence="5" id="KW-1185">Reference proteome</keyword>
<dbReference type="AlphaFoldDB" id="A0A7M3MI27"/>
<feature type="domain" description="Response regulatory" evidence="3">
    <location>
        <begin position="3"/>
        <end position="121"/>
    </location>
</feature>
<accession>A0A7M3MI27</accession>
<dbReference type="RefSeq" id="WP_144301703.1">
    <property type="nucleotide sequence ID" value="NZ_QMIE01000002.1"/>
</dbReference>
<evidence type="ECO:0000313" key="5">
    <source>
        <dbReference type="Proteomes" id="UP000448292"/>
    </source>
</evidence>
<dbReference type="InterPro" id="IPR050595">
    <property type="entry name" value="Bact_response_regulator"/>
</dbReference>
<dbReference type="Pfam" id="PF00072">
    <property type="entry name" value="Response_reg"/>
    <property type="match status" value="1"/>
</dbReference>
<reference evidence="4 5" key="1">
    <citation type="submission" date="2018-06" db="EMBL/GenBank/DDBJ databases">
        <title>Complete genome of Desulfovibrio indonesiensis P37SLT.</title>
        <authorList>
            <person name="Crispim J.S."/>
            <person name="Vidigal P.M.P."/>
            <person name="Silva L.C.F."/>
            <person name="Laguardia C.N."/>
            <person name="Araujo L.C."/>
            <person name="Dias R.S."/>
            <person name="Sousa M.P."/>
            <person name="Paula S.O."/>
            <person name="Silva C."/>
        </authorList>
    </citation>
    <scope>NUCLEOTIDE SEQUENCE [LARGE SCALE GENOMIC DNA]</scope>
    <source>
        <strain evidence="4 5">P37SLT</strain>
    </source>
</reference>
<dbReference type="PANTHER" id="PTHR44591:SF23">
    <property type="entry name" value="CHEY SUBFAMILY"/>
    <property type="match status" value="1"/>
</dbReference>
<evidence type="ECO:0000256" key="1">
    <source>
        <dbReference type="ARBA" id="ARBA00022553"/>
    </source>
</evidence>
<evidence type="ECO:0000256" key="2">
    <source>
        <dbReference type="PROSITE-ProRule" id="PRU00169"/>
    </source>
</evidence>
<organism evidence="4 5">
    <name type="scientific">Oceanidesulfovibrio indonesiensis</name>
    <dbReference type="NCBI Taxonomy" id="54767"/>
    <lineage>
        <taxon>Bacteria</taxon>
        <taxon>Pseudomonadati</taxon>
        <taxon>Thermodesulfobacteriota</taxon>
        <taxon>Desulfovibrionia</taxon>
        <taxon>Desulfovibrionales</taxon>
        <taxon>Desulfovibrionaceae</taxon>
        <taxon>Oceanidesulfovibrio</taxon>
    </lineage>
</organism>
<name>A0A7M3MI27_9BACT</name>
<dbReference type="SMART" id="SM00448">
    <property type="entry name" value="REC"/>
    <property type="match status" value="1"/>
</dbReference>
<dbReference type="SUPFAM" id="SSF52172">
    <property type="entry name" value="CheY-like"/>
    <property type="match status" value="1"/>
</dbReference>
<gene>
    <name evidence="4" type="ORF">DPQ33_03020</name>
</gene>
<comment type="caution">
    <text evidence="4">The sequence shown here is derived from an EMBL/GenBank/DDBJ whole genome shotgun (WGS) entry which is preliminary data.</text>
</comment>